<feature type="modified residue" description="4-aspartylphosphate" evidence="2">
    <location>
        <position position="58"/>
    </location>
</feature>
<dbReference type="KEGG" id="tact:SG35_012770"/>
<dbReference type="Proteomes" id="UP000032568">
    <property type="component" value="Chromosome"/>
</dbReference>
<dbReference type="EMBL" id="CP059735">
    <property type="protein sequence ID" value="WDE01421.1"/>
    <property type="molecule type" value="Genomic_DNA"/>
</dbReference>
<name>A0AAE9YUE9_9GAMM</name>
<dbReference type="InterPro" id="IPR011006">
    <property type="entry name" value="CheY-like_superfamily"/>
</dbReference>
<gene>
    <name evidence="4" type="ORF">SG35_012770</name>
</gene>
<dbReference type="InterPro" id="IPR050595">
    <property type="entry name" value="Bact_response_regulator"/>
</dbReference>
<organism evidence="4 5">
    <name type="scientific">Thalassomonas actiniarum</name>
    <dbReference type="NCBI Taxonomy" id="485447"/>
    <lineage>
        <taxon>Bacteria</taxon>
        <taxon>Pseudomonadati</taxon>
        <taxon>Pseudomonadota</taxon>
        <taxon>Gammaproteobacteria</taxon>
        <taxon>Alteromonadales</taxon>
        <taxon>Colwelliaceae</taxon>
        <taxon>Thalassomonas</taxon>
    </lineage>
</organism>
<dbReference type="Pfam" id="PF00072">
    <property type="entry name" value="Response_reg"/>
    <property type="match status" value="1"/>
</dbReference>
<dbReference type="Gene3D" id="3.40.50.2300">
    <property type="match status" value="1"/>
</dbReference>
<evidence type="ECO:0000259" key="3">
    <source>
        <dbReference type="PROSITE" id="PS50110"/>
    </source>
</evidence>
<dbReference type="AlphaFoldDB" id="A0AAE9YUE9"/>
<dbReference type="GO" id="GO:0000160">
    <property type="term" value="P:phosphorelay signal transduction system"/>
    <property type="evidence" value="ECO:0007669"/>
    <property type="project" value="InterPro"/>
</dbReference>
<evidence type="ECO:0000256" key="2">
    <source>
        <dbReference type="PROSITE-ProRule" id="PRU00169"/>
    </source>
</evidence>
<evidence type="ECO:0000313" key="5">
    <source>
        <dbReference type="Proteomes" id="UP000032568"/>
    </source>
</evidence>
<sequence length="67" mass="7387">MADENVGFTILIVDDNPTNIDLLRRFLAPEHYQVAALTSGEQALKLMAKIAPDLILLDIMMPGLDGY</sequence>
<dbReference type="PANTHER" id="PTHR44591:SF3">
    <property type="entry name" value="RESPONSE REGULATORY DOMAIN-CONTAINING PROTEIN"/>
    <property type="match status" value="1"/>
</dbReference>
<dbReference type="PROSITE" id="PS50110">
    <property type="entry name" value="RESPONSE_REGULATORY"/>
    <property type="match status" value="1"/>
</dbReference>
<dbReference type="PANTHER" id="PTHR44591">
    <property type="entry name" value="STRESS RESPONSE REGULATOR PROTEIN 1"/>
    <property type="match status" value="1"/>
</dbReference>
<protein>
    <submittedName>
        <fullName evidence="4">Response regulator</fullName>
    </submittedName>
</protein>
<keyword evidence="5" id="KW-1185">Reference proteome</keyword>
<evidence type="ECO:0000256" key="1">
    <source>
        <dbReference type="ARBA" id="ARBA00022553"/>
    </source>
</evidence>
<feature type="domain" description="Response regulatory" evidence="3">
    <location>
        <begin position="9"/>
        <end position="67"/>
    </location>
</feature>
<reference evidence="4 5" key="2">
    <citation type="journal article" date="2022" name="Mar. Drugs">
        <title>Bioassay-Guided Fractionation Leads to the Detection of Cholic Acid Generated by the Rare Thalassomonas sp.</title>
        <authorList>
            <person name="Pheiffer F."/>
            <person name="Schneider Y.K."/>
            <person name="Hansen E.H."/>
            <person name="Andersen J.H."/>
            <person name="Isaksson J."/>
            <person name="Busche T."/>
            <person name="R C."/>
            <person name="Kalinowski J."/>
            <person name="Zyl L.V."/>
            <person name="Trindade M."/>
        </authorList>
    </citation>
    <scope>NUCLEOTIDE SEQUENCE [LARGE SCALE GENOMIC DNA]</scope>
    <source>
        <strain evidence="4 5">A5K-106</strain>
    </source>
</reference>
<keyword evidence="1 2" id="KW-0597">Phosphoprotein</keyword>
<dbReference type="SUPFAM" id="SSF52172">
    <property type="entry name" value="CheY-like"/>
    <property type="match status" value="1"/>
</dbReference>
<dbReference type="InterPro" id="IPR001789">
    <property type="entry name" value="Sig_transdc_resp-reg_receiver"/>
</dbReference>
<accession>A0AAE9YUE9</accession>
<evidence type="ECO:0000313" key="4">
    <source>
        <dbReference type="EMBL" id="WDE01421.1"/>
    </source>
</evidence>
<reference evidence="4 5" key="1">
    <citation type="journal article" date="2015" name="Genome Announc.">
        <title>Draft Genome Sequences of Marine Isolates of Thalassomonas viridans and Thalassomonas actiniarum.</title>
        <authorList>
            <person name="Olonade I."/>
            <person name="van Zyl L.J."/>
            <person name="Trindade M."/>
        </authorList>
    </citation>
    <scope>NUCLEOTIDE SEQUENCE [LARGE SCALE GENOMIC DNA]</scope>
    <source>
        <strain evidence="4 5">A5K-106</strain>
    </source>
</reference>
<dbReference type="RefSeq" id="WP_053043119.1">
    <property type="nucleotide sequence ID" value="NZ_CP059735.1"/>
</dbReference>
<proteinExistence type="predicted"/>